<dbReference type="InterPro" id="IPR012818">
    <property type="entry name" value="CbiE"/>
</dbReference>
<dbReference type="NCBIfam" id="TIGR02467">
    <property type="entry name" value="CbiE"/>
    <property type="match status" value="1"/>
</dbReference>
<dbReference type="EMBL" id="WMEX01000005">
    <property type="protein sequence ID" value="MYL27128.1"/>
    <property type="molecule type" value="Genomic_DNA"/>
</dbReference>
<evidence type="ECO:0000256" key="2">
    <source>
        <dbReference type="ARBA" id="ARBA00022573"/>
    </source>
</evidence>
<organism evidence="7 8">
    <name type="scientific">Vreelandella halophila</name>
    <dbReference type="NCBI Taxonomy" id="86177"/>
    <lineage>
        <taxon>Bacteria</taxon>
        <taxon>Pseudomonadati</taxon>
        <taxon>Pseudomonadota</taxon>
        <taxon>Gammaproteobacteria</taxon>
        <taxon>Oceanospirillales</taxon>
        <taxon>Halomonadaceae</taxon>
        <taxon>Vreelandella</taxon>
    </lineage>
</organism>
<dbReference type="AlphaFoldDB" id="A0A9X4YDH2"/>
<dbReference type="Gene3D" id="3.40.1010.10">
    <property type="entry name" value="Cobalt-precorrin-4 Transmethylase, Domain 1"/>
    <property type="match status" value="1"/>
</dbReference>
<proteinExistence type="predicted"/>
<dbReference type="InterPro" id="IPR014008">
    <property type="entry name" value="Cbl_synth_MTase_CbiT"/>
</dbReference>
<evidence type="ECO:0000313" key="8">
    <source>
        <dbReference type="Proteomes" id="UP000460751"/>
    </source>
</evidence>
<dbReference type="SUPFAM" id="SSF53790">
    <property type="entry name" value="Tetrapyrrole methylase"/>
    <property type="match status" value="1"/>
</dbReference>
<gene>
    <name evidence="7" type="primary">cbiE</name>
    <name evidence="7" type="ORF">GLW01_10015</name>
</gene>
<dbReference type="InterPro" id="IPR000878">
    <property type="entry name" value="4pyrrol_Mease"/>
</dbReference>
<keyword evidence="3" id="KW-0489">Methyltransferase</keyword>
<dbReference type="GO" id="GO:0009236">
    <property type="term" value="P:cobalamin biosynthetic process"/>
    <property type="evidence" value="ECO:0007669"/>
    <property type="project" value="UniProtKB-KW"/>
</dbReference>
<dbReference type="NCBIfam" id="TIGR02469">
    <property type="entry name" value="CbiT"/>
    <property type="match status" value="1"/>
</dbReference>
<sequence length="430" mass="45638">MDEKRDYTVSAENTSCGEPGTQRWLSVVGLSEAGWDALGEAARAAVTGAEFVIGGQRHLDHLPAISGQQREAWPSPFSEGIERIRQWQGRPVCVLASGDPFWYGVGATLARTFPPEVMACHPGPSAFSLAAARLGWPLQSVHCHSLVARDPDRLRMALAPDRRLLVLSSDEQSPAVVCRLLTDSGYGVSRVTVLEALGGPEERILETTAQQGLAQAPARLNTLAIECRLAEGATPVSRVPGRANGAFLQDGQISQPEIRAVVMAQLAPQGGEHLWDLGAGSGAVAVEWLLADPANRATAVERRPERLANVRENARLHGVGHLETREGDLLGAMPALAQPDAVFIGGGASGEGVIDAAWSALAAGGRCVATAVTLEGEAALMAARERFGGQLTRLSVDRTEPLGRFNGWQSDRPITIWFITKPSQAGEGRA</sequence>
<dbReference type="InterPro" id="IPR014777">
    <property type="entry name" value="4pyrrole_Mease_sub1"/>
</dbReference>
<evidence type="ECO:0000313" key="7">
    <source>
        <dbReference type="EMBL" id="MYL27128.1"/>
    </source>
</evidence>
<protein>
    <submittedName>
        <fullName evidence="7">Precorrin-6y C5,15-methyltransferase (Decarboxylating) subunit CbiE</fullName>
    </submittedName>
</protein>
<dbReference type="PIRSF" id="PIRSF036428">
    <property type="entry name" value="CobL"/>
    <property type="match status" value="1"/>
</dbReference>
<dbReference type="Pfam" id="PF00590">
    <property type="entry name" value="TP_methylase"/>
    <property type="match status" value="1"/>
</dbReference>
<dbReference type="OrthoDB" id="9787825at2"/>
<dbReference type="CDD" id="cd02440">
    <property type="entry name" value="AdoMet_MTases"/>
    <property type="match status" value="1"/>
</dbReference>
<name>A0A9X4YDH2_9GAMM</name>
<dbReference type="InterPro" id="IPR035996">
    <property type="entry name" value="4pyrrol_Methylase_sf"/>
</dbReference>
<dbReference type="PANTHER" id="PTHR43182:SF1">
    <property type="entry name" value="COBALT-PRECORRIN-7 C(5)-METHYLTRANSFERASE"/>
    <property type="match status" value="1"/>
</dbReference>
<dbReference type="Gene3D" id="3.30.950.10">
    <property type="entry name" value="Methyltransferase, Cobalt-precorrin-4 Transmethylase, Domain 2"/>
    <property type="match status" value="1"/>
</dbReference>
<dbReference type="Proteomes" id="UP000460751">
    <property type="component" value="Unassembled WGS sequence"/>
</dbReference>
<evidence type="ECO:0000259" key="6">
    <source>
        <dbReference type="Pfam" id="PF00590"/>
    </source>
</evidence>
<comment type="caution">
    <text evidence="7">The sequence shown here is derived from an EMBL/GenBank/DDBJ whole genome shotgun (WGS) entry which is preliminary data.</text>
</comment>
<evidence type="ECO:0000256" key="3">
    <source>
        <dbReference type="ARBA" id="ARBA00022603"/>
    </source>
</evidence>
<dbReference type="CDD" id="cd11644">
    <property type="entry name" value="Precorrin-6Y-MT"/>
    <property type="match status" value="1"/>
</dbReference>
<evidence type="ECO:0000256" key="1">
    <source>
        <dbReference type="ARBA" id="ARBA00004953"/>
    </source>
</evidence>
<dbReference type="InterPro" id="IPR006365">
    <property type="entry name" value="Cbl_synth_CobL"/>
</dbReference>
<dbReference type="GO" id="GO:0032259">
    <property type="term" value="P:methylation"/>
    <property type="evidence" value="ECO:0007669"/>
    <property type="project" value="UniProtKB-KW"/>
</dbReference>
<keyword evidence="4" id="KW-0808">Transferase</keyword>
<dbReference type="InterPro" id="IPR014776">
    <property type="entry name" value="4pyrrole_Mease_sub2"/>
</dbReference>
<dbReference type="GO" id="GO:0008276">
    <property type="term" value="F:protein methyltransferase activity"/>
    <property type="evidence" value="ECO:0007669"/>
    <property type="project" value="InterPro"/>
</dbReference>
<keyword evidence="8" id="KW-1185">Reference proteome</keyword>
<evidence type="ECO:0000256" key="5">
    <source>
        <dbReference type="ARBA" id="ARBA00022691"/>
    </source>
</evidence>
<dbReference type="InterPro" id="IPR050714">
    <property type="entry name" value="Cobalamin_biosynth_MTase"/>
</dbReference>
<dbReference type="InterPro" id="IPR029063">
    <property type="entry name" value="SAM-dependent_MTases_sf"/>
</dbReference>
<evidence type="ECO:0000256" key="4">
    <source>
        <dbReference type="ARBA" id="ARBA00022679"/>
    </source>
</evidence>
<dbReference type="Gene3D" id="3.40.50.150">
    <property type="entry name" value="Vaccinia Virus protein VP39"/>
    <property type="match status" value="1"/>
</dbReference>
<reference evidence="7 8" key="1">
    <citation type="submission" date="2019-11" db="EMBL/GenBank/DDBJ databases">
        <title>Genome sequences of 17 halophilic strains isolated from different environments.</title>
        <authorList>
            <person name="Furrow R.E."/>
        </authorList>
    </citation>
    <scope>NUCLEOTIDE SEQUENCE [LARGE SCALE GENOMIC DNA]</scope>
    <source>
        <strain evidence="7 8">22507_15_FS</strain>
    </source>
</reference>
<accession>A0A9X4YDH2</accession>
<keyword evidence="5" id="KW-0949">S-adenosyl-L-methionine</keyword>
<feature type="domain" description="Tetrapyrrole methylase" evidence="6">
    <location>
        <begin position="26"/>
        <end position="210"/>
    </location>
</feature>
<keyword evidence="2" id="KW-0169">Cobalamin biosynthesis</keyword>
<dbReference type="PANTHER" id="PTHR43182">
    <property type="entry name" value="COBALT-PRECORRIN-6B C(15)-METHYLTRANSFERASE (DECARBOXYLATING)"/>
    <property type="match status" value="1"/>
</dbReference>
<dbReference type="SUPFAM" id="SSF53335">
    <property type="entry name" value="S-adenosyl-L-methionine-dependent methyltransferases"/>
    <property type="match status" value="1"/>
</dbReference>
<comment type="pathway">
    <text evidence="1">Cofactor biosynthesis; adenosylcobalamin biosynthesis.</text>
</comment>
<dbReference type="Pfam" id="PF01135">
    <property type="entry name" value="PCMT"/>
    <property type="match status" value="1"/>
</dbReference>
<dbReference type="RefSeq" id="WP_160898960.1">
    <property type="nucleotide sequence ID" value="NZ_WMEX01000005.1"/>
</dbReference>